<name>A0A0L0H4K8_SPIPD</name>
<feature type="compositionally biased region" description="Polar residues" evidence="4">
    <location>
        <begin position="915"/>
        <end position="928"/>
    </location>
</feature>
<feature type="compositionally biased region" description="Basic and acidic residues" evidence="4">
    <location>
        <begin position="886"/>
        <end position="903"/>
    </location>
</feature>
<feature type="repeat" description="ANK" evidence="3">
    <location>
        <begin position="793"/>
        <end position="825"/>
    </location>
</feature>
<feature type="compositionally biased region" description="Basic and acidic residues" evidence="4">
    <location>
        <begin position="1406"/>
        <end position="1419"/>
    </location>
</feature>
<protein>
    <submittedName>
        <fullName evidence="5">Uncharacterized protein</fullName>
    </submittedName>
</protein>
<feature type="region of interest" description="Disordered" evidence="4">
    <location>
        <begin position="227"/>
        <end position="526"/>
    </location>
</feature>
<dbReference type="STRING" id="645134.A0A0L0H4K8"/>
<dbReference type="VEuPathDB" id="FungiDB:SPPG_08514"/>
<dbReference type="OMA" id="GYNTPML"/>
<feature type="region of interest" description="Disordered" evidence="4">
    <location>
        <begin position="541"/>
        <end position="563"/>
    </location>
</feature>
<dbReference type="InterPro" id="IPR036770">
    <property type="entry name" value="Ankyrin_rpt-contain_sf"/>
</dbReference>
<accession>A0A0L0H4K8</accession>
<dbReference type="GO" id="GO:0004842">
    <property type="term" value="F:ubiquitin-protein transferase activity"/>
    <property type="evidence" value="ECO:0007669"/>
    <property type="project" value="TreeGrafter"/>
</dbReference>
<keyword evidence="6" id="KW-1185">Reference proteome</keyword>
<feature type="compositionally biased region" description="Polar residues" evidence="4">
    <location>
        <begin position="263"/>
        <end position="272"/>
    </location>
</feature>
<feature type="repeat" description="ANK" evidence="3">
    <location>
        <begin position="596"/>
        <end position="628"/>
    </location>
</feature>
<feature type="compositionally biased region" description="Polar residues" evidence="4">
    <location>
        <begin position="471"/>
        <end position="482"/>
    </location>
</feature>
<feature type="compositionally biased region" description="Basic residues" evidence="4">
    <location>
        <begin position="1287"/>
        <end position="1303"/>
    </location>
</feature>
<feature type="compositionally biased region" description="Polar residues" evidence="4">
    <location>
        <begin position="549"/>
        <end position="563"/>
    </location>
</feature>
<evidence type="ECO:0000256" key="4">
    <source>
        <dbReference type="SAM" id="MobiDB-lite"/>
    </source>
</evidence>
<dbReference type="PROSITE" id="PS50297">
    <property type="entry name" value="ANK_REP_REGION"/>
    <property type="match status" value="6"/>
</dbReference>
<feature type="compositionally biased region" description="Basic and acidic residues" evidence="4">
    <location>
        <begin position="1189"/>
        <end position="1214"/>
    </location>
</feature>
<dbReference type="OrthoDB" id="366390at2759"/>
<feature type="compositionally biased region" description="Basic and acidic residues" evidence="4">
    <location>
        <begin position="1164"/>
        <end position="1178"/>
    </location>
</feature>
<dbReference type="InterPro" id="IPR002110">
    <property type="entry name" value="Ankyrin_rpt"/>
</dbReference>
<evidence type="ECO:0000313" key="6">
    <source>
        <dbReference type="Proteomes" id="UP000053201"/>
    </source>
</evidence>
<feature type="compositionally biased region" description="Acidic residues" evidence="4">
    <location>
        <begin position="495"/>
        <end position="504"/>
    </location>
</feature>
<reference evidence="5 6" key="1">
    <citation type="submission" date="2009-08" db="EMBL/GenBank/DDBJ databases">
        <title>The Genome Sequence of Spizellomyces punctatus strain DAOM BR117.</title>
        <authorList>
            <consortium name="The Broad Institute Genome Sequencing Platform"/>
            <person name="Russ C."/>
            <person name="Cuomo C."/>
            <person name="Shea T."/>
            <person name="Young S.K."/>
            <person name="Zeng Q."/>
            <person name="Koehrsen M."/>
            <person name="Haas B."/>
            <person name="Borodovsky M."/>
            <person name="Guigo R."/>
            <person name="Alvarado L."/>
            <person name="Berlin A."/>
            <person name="Bochicchio J."/>
            <person name="Borenstein D."/>
            <person name="Chapman S."/>
            <person name="Chen Z."/>
            <person name="Engels R."/>
            <person name="Freedman E."/>
            <person name="Gellesch M."/>
            <person name="Goldberg J."/>
            <person name="Griggs A."/>
            <person name="Gujja S."/>
            <person name="Heiman D."/>
            <person name="Hepburn T."/>
            <person name="Howarth C."/>
            <person name="Jen D."/>
            <person name="Larson L."/>
            <person name="Lewis B."/>
            <person name="Mehta T."/>
            <person name="Park D."/>
            <person name="Pearson M."/>
            <person name="Roberts A."/>
            <person name="Saif S."/>
            <person name="Shenoy N."/>
            <person name="Sisk P."/>
            <person name="Stolte C."/>
            <person name="Sykes S."/>
            <person name="Thomson T."/>
            <person name="Walk T."/>
            <person name="White J."/>
            <person name="Yandava C."/>
            <person name="Burger G."/>
            <person name="Gray M.W."/>
            <person name="Holland P.W.H."/>
            <person name="King N."/>
            <person name="Lang F.B.F."/>
            <person name="Roger A.J."/>
            <person name="Ruiz-Trillo I."/>
            <person name="Lander E."/>
            <person name="Nusbaum C."/>
        </authorList>
    </citation>
    <scope>NUCLEOTIDE SEQUENCE [LARGE SCALE GENOMIC DNA]</scope>
    <source>
        <strain evidence="5 6">DAOM BR117</strain>
    </source>
</reference>
<feature type="region of interest" description="Disordered" evidence="4">
    <location>
        <begin position="879"/>
        <end position="1341"/>
    </location>
</feature>
<dbReference type="Pfam" id="PF12796">
    <property type="entry name" value="Ank_2"/>
    <property type="match status" value="2"/>
</dbReference>
<feature type="repeat" description="ANK" evidence="3">
    <location>
        <begin position="629"/>
        <end position="661"/>
    </location>
</feature>
<feature type="compositionally biased region" description="Low complexity" evidence="4">
    <location>
        <begin position="30"/>
        <end position="40"/>
    </location>
</feature>
<feature type="repeat" description="ANK" evidence="3">
    <location>
        <begin position="727"/>
        <end position="759"/>
    </location>
</feature>
<gene>
    <name evidence="5" type="ORF">SPPG_08514</name>
</gene>
<feature type="compositionally biased region" description="Low complexity" evidence="4">
    <location>
        <begin position="313"/>
        <end position="332"/>
    </location>
</feature>
<feature type="compositionally biased region" description="Basic and acidic residues" evidence="4">
    <location>
        <begin position="393"/>
        <end position="406"/>
    </location>
</feature>
<dbReference type="Gene3D" id="1.25.40.20">
    <property type="entry name" value="Ankyrin repeat-containing domain"/>
    <property type="match status" value="2"/>
</dbReference>
<proteinExistence type="predicted"/>
<dbReference type="PANTHER" id="PTHR24171">
    <property type="entry name" value="ANKYRIN REPEAT DOMAIN-CONTAINING PROTEIN 39-RELATED"/>
    <property type="match status" value="1"/>
</dbReference>
<feature type="compositionally biased region" description="Polar residues" evidence="4">
    <location>
        <begin position="282"/>
        <end position="292"/>
    </location>
</feature>
<keyword evidence="2 3" id="KW-0040">ANK repeat</keyword>
<dbReference type="InParanoid" id="A0A0L0H4K8"/>
<dbReference type="Proteomes" id="UP000053201">
    <property type="component" value="Unassembled WGS sequence"/>
</dbReference>
<feature type="repeat" description="ANK" evidence="3">
    <location>
        <begin position="662"/>
        <end position="694"/>
    </location>
</feature>
<evidence type="ECO:0000256" key="2">
    <source>
        <dbReference type="ARBA" id="ARBA00023043"/>
    </source>
</evidence>
<sequence length="1617" mass="177017">MDTSYSSGSQQAYPYQYYSQQYPCPYYPPGSEYSGYSPGSTQYPYGDYRQSPPQPPPPGSSQSSPSPHDYYLQSQANQYYYDQPYPSPAAYTGYPYPPRSSVPSYPSQAHGHTPHYDSAAAYAAWMATQNPRGIEGDTVSTGNGVAGDGVSTSPQSRTRVDCVEVDCMMRVKEESPSSTLQENKPTNRVKIEGQASSEDIGTLGREKMGSPVSEKNKALTMVKQASLISPTSNSSNIPDNDGARVPQAAESERSLAYDADLITPSSPLTYGTKSADREESRNASPTEKQVSEVTVVKKNGAQPYTDQKPQDQGSSDDSLSELSEVDGESLSSTSEPTGSDQEQSTPPSAHASPNHSRSHSFNVEDFIGPFIDPNDMASDDYEYTDSGAASSSSDERGAGLGEDRSRQGSRQLSARNGRINGRAKKRSPAKRTVDSDSNSEPSHRTSRRRSRVTRSMSKQTPRPSRARKQITPDSRTSRQSVLQDWDELAHLFPSGDDDDEDDGAEVTSRRRGRPPSNKTKAMREFKKNQVALYEQLKEKAELRSRDGQVGSNGNIDQEGTKQSIPAPAIVKSREGEGFSFGARFIRWERLDERDRSGRTFLFKAASRGDYELCRTLVEAGADVHPKDNAGWTALHEACLEGHLSIASLLIQHGADVNVPGDNEDTPLHDAVQRGHQEVVECLLLHGASINAKNADGETPFTVADENMKNVIKDWLDKAKRVLAVDKAGRTPLHDACADGDLMEVRRNLSFGADINWADNAGWTPLHEAALAGHEDCVQELLTNGAEINALGFGNDTPLHDAAANSHQDVVRLLLEYGADPTRKNLKGALPVDLAKEESIKELLCENPEKWKPYKTALKRPMSALQQAVARSMLVQNADALKQASTGDERSEPDRRRRVDRRSSTDSQGDSMYDRQPSSHGKTKSGSASEKNEYFRHGGLKETDSPFQSERDRRKFEQLWQILQRDESAKSPGQEGRIPRSDNVRKRKRPSVGDASSDDDEPISADATVAKKAAGSRRTSGVSGKRVGRPPGKRSDKGKSCTPDAENGRPILENSIQAPTVGAKDRKQSISVTSVAPPETASHRSKSVEEIVRMMNSDSSDVENDTEVSKRQRSNSGDSVSLQAPPATRQKREDTASYVSWIDEPLEEHPKESQTLLPAMVPLDTPEKADNQLIQKEEAEFLDMSMTNGVKEEALTGEKKITQRRKDAENVERVARRSRREAPSSSVPNGAAKKASKEHKESGRDDKTRRGHGDSSHAPKSIEDSPSVSAKCSANEKEPSERSPGTTKKQRASKSPVRKKRKAAISKDAVAAEDDGRKGDVESRSKAEGANGSSMLDEESPAGSVVLSVQLGATPGAPHEETSAPASKHITVGVCATSPDVPLSSYKKKRLSNGGIPRISGYQRATGPDDLRNDSAKDLAPDSTTVAPVTRTGRIDPIREAAAKEYRLRRCLPLYAMYLTEETVESGEGGTGTMTSDRPRTRARWMVDMQIGLLFGYRNGRELLDHYQHLTRRVANSVEKDRLEKTCVAEAVFTSMVHAKPECVRWAKTVEIGDAGSGRKGLRFTYYDVNFLREDEVLHEISGLRERMKTRGEWLEEATIVELDVGCGGVGEGVTIPT</sequence>
<keyword evidence="1" id="KW-0677">Repeat</keyword>
<feature type="compositionally biased region" description="Polar residues" evidence="4">
    <location>
        <begin position="227"/>
        <end position="238"/>
    </location>
</feature>
<feature type="region of interest" description="Disordered" evidence="4">
    <location>
        <begin position="193"/>
        <end position="215"/>
    </location>
</feature>
<dbReference type="PRINTS" id="PR01415">
    <property type="entry name" value="ANKYRIN"/>
</dbReference>
<feature type="repeat" description="ANK" evidence="3">
    <location>
        <begin position="760"/>
        <end position="792"/>
    </location>
</feature>
<dbReference type="PANTHER" id="PTHR24171:SF8">
    <property type="entry name" value="BRCA1-ASSOCIATED RING DOMAIN PROTEIN 1"/>
    <property type="match status" value="1"/>
</dbReference>
<feature type="compositionally biased region" description="Low complexity" evidence="4">
    <location>
        <begin position="1222"/>
        <end position="1232"/>
    </location>
</feature>
<feature type="region of interest" description="Disordered" evidence="4">
    <location>
        <begin position="1376"/>
        <end position="1426"/>
    </location>
</feature>
<dbReference type="SUPFAM" id="SSF48403">
    <property type="entry name" value="Ankyrin repeat"/>
    <property type="match status" value="1"/>
</dbReference>
<evidence type="ECO:0000256" key="1">
    <source>
        <dbReference type="ARBA" id="ARBA00022737"/>
    </source>
</evidence>
<feature type="compositionally biased region" description="Polar residues" evidence="4">
    <location>
        <begin position="333"/>
        <end position="361"/>
    </location>
</feature>
<dbReference type="eggNOG" id="KOG4177">
    <property type="taxonomic scope" value="Eukaryota"/>
</dbReference>
<dbReference type="EMBL" id="KQ257471">
    <property type="protein sequence ID" value="KNC96127.1"/>
    <property type="molecule type" value="Genomic_DNA"/>
</dbReference>
<dbReference type="PROSITE" id="PS50088">
    <property type="entry name" value="ANK_REPEAT"/>
    <property type="match status" value="6"/>
</dbReference>
<feature type="compositionally biased region" description="Basic and acidic residues" evidence="4">
    <location>
        <begin position="1237"/>
        <end position="1262"/>
    </location>
</feature>
<dbReference type="GeneID" id="27691673"/>
<organism evidence="5 6">
    <name type="scientific">Spizellomyces punctatus (strain DAOM BR117)</name>
    <dbReference type="NCBI Taxonomy" id="645134"/>
    <lineage>
        <taxon>Eukaryota</taxon>
        <taxon>Fungi</taxon>
        <taxon>Fungi incertae sedis</taxon>
        <taxon>Chytridiomycota</taxon>
        <taxon>Chytridiomycota incertae sedis</taxon>
        <taxon>Chytridiomycetes</taxon>
        <taxon>Spizellomycetales</taxon>
        <taxon>Spizellomycetaceae</taxon>
        <taxon>Spizellomyces</taxon>
    </lineage>
</organism>
<evidence type="ECO:0000256" key="3">
    <source>
        <dbReference type="PROSITE-ProRule" id="PRU00023"/>
    </source>
</evidence>
<feature type="compositionally biased region" description="Basic and acidic residues" evidence="4">
    <location>
        <begin position="1313"/>
        <end position="1326"/>
    </location>
</feature>
<feature type="compositionally biased region" description="Polar residues" evidence="4">
    <location>
        <begin position="302"/>
        <end position="312"/>
    </location>
</feature>
<dbReference type="RefSeq" id="XP_016604167.1">
    <property type="nucleotide sequence ID" value="XM_016756666.1"/>
</dbReference>
<evidence type="ECO:0000313" key="5">
    <source>
        <dbReference type="EMBL" id="KNC96127.1"/>
    </source>
</evidence>
<feature type="compositionally biased region" description="Basic and acidic residues" evidence="4">
    <location>
        <begin position="929"/>
        <end position="956"/>
    </location>
</feature>
<dbReference type="SMART" id="SM00248">
    <property type="entry name" value="ANK"/>
    <property type="match status" value="6"/>
</dbReference>
<feature type="region of interest" description="Disordered" evidence="4">
    <location>
        <begin position="30"/>
        <end position="113"/>
    </location>
</feature>
<dbReference type="GO" id="GO:0085020">
    <property type="term" value="P:protein K6-linked ubiquitination"/>
    <property type="evidence" value="ECO:0007669"/>
    <property type="project" value="TreeGrafter"/>
</dbReference>